<organism evidence="13 14">
    <name type="scientific">Heterodermia speciosa</name>
    <dbReference type="NCBI Taxonomy" id="116794"/>
    <lineage>
        <taxon>Eukaryota</taxon>
        <taxon>Fungi</taxon>
        <taxon>Dikarya</taxon>
        <taxon>Ascomycota</taxon>
        <taxon>Pezizomycotina</taxon>
        <taxon>Lecanoromycetes</taxon>
        <taxon>OSLEUM clade</taxon>
        <taxon>Lecanoromycetidae</taxon>
        <taxon>Caliciales</taxon>
        <taxon>Physciaceae</taxon>
        <taxon>Heterodermia</taxon>
    </lineage>
</organism>
<dbReference type="InterPro" id="IPR002054">
    <property type="entry name" value="DNA-dir_DNA_pol_X"/>
</dbReference>
<dbReference type="EMBL" id="CAJPDS010000083">
    <property type="protein sequence ID" value="CAF9935445.1"/>
    <property type="molecule type" value="Genomic_DNA"/>
</dbReference>
<dbReference type="InterPro" id="IPR028207">
    <property type="entry name" value="DNA_pol_B_palm_palm"/>
</dbReference>
<dbReference type="PROSITE" id="PS00522">
    <property type="entry name" value="DNA_POLYMERASE_X"/>
    <property type="match status" value="1"/>
</dbReference>
<evidence type="ECO:0000256" key="4">
    <source>
        <dbReference type="ARBA" id="ARBA00022932"/>
    </source>
</evidence>
<dbReference type="GO" id="GO:0003677">
    <property type="term" value="F:DNA binding"/>
    <property type="evidence" value="ECO:0007669"/>
    <property type="project" value="UniProtKB-UniRule"/>
</dbReference>
<name>A0A8H3G451_9LECA</name>
<dbReference type="SUPFAM" id="SSF81585">
    <property type="entry name" value="PsbU/PolX domain-like"/>
    <property type="match status" value="1"/>
</dbReference>
<dbReference type="Gene3D" id="3.40.50.10190">
    <property type="entry name" value="BRCT domain"/>
    <property type="match status" value="1"/>
</dbReference>
<feature type="compositionally biased region" description="Basic and acidic residues" evidence="11">
    <location>
        <begin position="309"/>
        <end position="328"/>
    </location>
</feature>
<dbReference type="Pfam" id="PF14792">
    <property type="entry name" value="DNA_pol_B_palm"/>
    <property type="match status" value="1"/>
</dbReference>
<feature type="region of interest" description="Disordered" evidence="11">
    <location>
        <begin position="218"/>
        <end position="254"/>
    </location>
</feature>
<dbReference type="InterPro" id="IPR019843">
    <property type="entry name" value="DNA_pol-X_BS"/>
</dbReference>
<dbReference type="GO" id="GO:0046872">
    <property type="term" value="F:metal ion binding"/>
    <property type="evidence" value="ECO:0007669"/>
    <property type="project" value="UniProtKB-UniRule"/>
</dbReference>
<dbReference type="OrthoDB" id="205514at2759"/>
<dbReference type="InterPro" id="IPR037160">
    <property type="entry name" value="DNA_Pol_thumb_sf"/>
</dbReference>
<evidence type="ECO:0000256" key="11">
    <source>
        <dbReference type="SAM" id="MobiDB-lite"/>
    </source>
</evidence>
<feature type="active site" description="Nucleophile; Schiff-base intermediate with DNA; for 5'-dRP lyase activity" evidence="9">
    <location>
        <position position="422"/>
    </location>
</feature>
<feature type="region of interest" description="Disordered" evidence="11">
    <location>
        <begin position="291"/>
        <end position="358"/>
    </location>
</feature>
<reference evidence="13" key="1">
    <citation type="submission" date="2021-03" db="EMBL/GenBank/DDBJ databases">
        <authorList>
            <person name="Tagirdzhanova G."/>
        </authorList>
    </citation>
    <scope>NUCLEOTIDE SEQUENCE</scope>
</reference>
<evidence type="ECO:0000256" key="6">
    <source>
        <dbReference type="ARBA" id="ARBA00023204"/>
    </source>
</evidence>
<dbReference type="SUPFAM" id="SSF81301">
    <property type="entry name" value="Nucleotidyltransferase"/>
    <property type="match status" value="1"/>
</dbReference>
<dbReference type="Gene3D" id="3.30.210.10">
    <property type="entry name" value="DNA polymerase, thumb domain"/>
    <property type="match status" value="1"/>
</dbReference>
<keyword evidence="2" id="KW-0235">DNA replication</keyword>
<keyword evidence="5" id="KW-0238">DNA-binding</keyword>
<keyword evidence="10" id="KW-0539">Nucleus</keyword>
<dbReference type="PRINTS" id="PR00869">
    <property type="entry name" value="DNAPOLX"/>
</dbReference>
<dbReference type="Gene3D" id="1.10.150.20">
    <property type="entry name" value="5' to 3' exonuclease, C-terminal subdomain"/>
    <property type="match status" value="1"/>
</dbReference>
<keyword evidence="1" id="KW-0237">DNA synthesis</keyword>
<dbReference type="SUPFAM" id="SSF52113">
    <property type="entry name" value="BRCT domain"/>
    <property type="match status" value="1"/>
</dbReference>
<dbReference type="SMART" id="SM00483">
    <property type="entry name" value="POLXc"/>
    <property type="match status" value="1"/>
</dbReference>
<dbReference type="PANTHER" id="PTHR11276:SF28">
    <property type="entry name" value="DNA POLYMERASE LAMBDA"/>
    <property type="match status" value="1"/>
</dbReference>
<comment type="caution">
    <text evidence="13">The sequence shown here is derived from an EMBL/GenBank/DDBJ whole genome shotgun (WGS) entry which is preliminary data.</text>
</comment>
<evidence type="ECO:0000256" key="3">
    <source>
        <dbReference type="ARBA" id="ARBA00022763"/>
    </source>
</evidence>
<comment type="subcellular location">
    <subcellularLocation>
        <location evidence="10">Nucleus</location>
    </subcellularLocation>
</comment>
<feature type="domain" description="DNA-directed DNA polymerase X" evidence="12">
    <location>
        <begin position="358"/>
        <end position="656"/>
    </location>
</feature>
<feature type="compositionally biased region" description="Acidic residues" evidence="11">
    <location>
        <begin position="299"/>
        <end position="308"/>
    </location>
</feature>
<dbReference type="GO" id="GO:0016829">
    <property type="term" value="F:lyase activity"/>
    <property type="evidence" value="ECO:0007669"/>
    <property type="project" value="UniProtKB-KW"/>
</dbReference>
<evidence type="ECO:0000259" key="12">
    <source>
        <dbReference type="SMART" id="SM00483"/>
    </source>
</evidence>
<comment type="catalytic activity">
    <reaction evidence="8 10">
        <text>DNA(n) + a 2'-deoxyribonucleoside 5'-triphosphate = DNA(n+1) + diphosphate</text>
        <dbReference type="Rhea" id="RHEA:22508"/>
        <dbReference type="Rhea" id="RHEA-COMP:17339"/>
        <dbReference type="Rhea" id="RHEA-COMP:17340"/>
        <dbReference type="ChEBI" id="CHEBI:33019"/>
        <dbReference type="ChEBI" id="CHEBI:61560"/>
        <dbReference type="ChEBI" id="CHEBI:173112"/>
        <dbReference type="EC" id="2.7.7.7"/>
    </reaction>
</comment>
<evidence type="ECO:0000256" key="2">
    <source>
        <dbReference type="ARBA" id="ARBA00022705"/>
    </source>
</evidence>
<dbReference type="InterPro" id="IPR002008">
    <property type="entry name" value="DNA_pol_X_beta-like"/>
</dbReference>
<evidence type="ECO:0000256" key="8">
    <source>
        <dbReference type="ARBA" id="ARBA00049244"/>
    </source>
</evidence>
<evidence type="ECO:0000256" key="7">
    <source>
        <dbReference type="ARBA" id="ARBA00023239"/>
    </source>
</evidence>
<keyword evidence="7" id="KW-0456">Lyase</keyword>
<gene>
    <name evidence="13" type="ORF">HETSPECPRED_009789</name>
</gene>
<evidence type="ECO:0000313" key="14">
    <source>
        <dbReference type="Proteomes" id="UP000664521"/>
    </source>
</evidence>
<dbReference type="Pfam" id="PF14716">
    <property type="entry name" value="HHH_8"/>
    <property type="match status" value="1"/>
</dbReference>
<dbReference type="AlphaFoldDB" id="A0A8H3G451"/>
<dbReference type="InterPro" id="IPR018944">
    <property type="entry name" value="DNA_pol_lambd_fingers_domain"/>
</dbReference>
<comment type="function">
    <text evidence="10">DNA polymerase that functions in several pathways of DNA repair. Involved in base excision repair (BER) responsible for repair of lesions that give rise to abasic (AP) sites in DNA. Also contributes to DNA double-strand break repair by non-homologous end joining and homologous recombination. Has both template-dependent and template-independent (terminal transferase) DNA polymerase activities. Has also a 5'-deoxyribose-5-phosphate lyase (dRP lyase) activity.</text>
</comment>
<dbReference type="InterPro" id="IPR010996">
    <property type="entry name" value="HHH_MUS81"/>
</dbReference>
<accession>A0A8H3G451</accession>
<dbReference type="Gene3D" id="3.30.460.10">
    <property type="entry name" value="Beta Polymerase, domain 2"/>
    <property type="match status" value="1"/>
</dbReference>
<dbReference type="Gene3D" id="1.10.150.110">
    <property type="entry name" value="DNA polymerase beta, N-terminal domain-like"/>
    <property type="match status" value="1"/>
</dbReference>
<feature type="region of interest" description="Disordered" evidence="11">
    <location>
        <begin position="88"/>
        <end position="124"/>
    </location>
</feature>
<dbReference type="InterPro" id="IPR036420">
    <property type="entry name" value="BRCT_dom_sf"/>
</dbReference>
<dbReference type="InterPro" id="IPR027421">
    <property type="entry name" value="DNA_pol_lamdba_lyase_dom_sf"/>
</dbReference>
<dbReference type="Proteomes" id="UP000664521">
    <property type="component" value="Unassembled WGS sequence"/>
</dbReference>
<keyword evidence="14" id="KW-1185">Reference proteome</keyword>
<dbReference type="CDD" id="cd00141">
    <property type="entry name" value="NT_POLXc"/>
    <property type="match status" value="1"/>
</dbReference>
<evidence type="ECO:0000256" key="5">
    <source>
        <dbReference type="ARBA" id="ARBA00023125"/>
    </source>
</evidence>
<evidence type="ECO:0000256" key="10">
    <source>
        <dbReference type="RuleBase" id="RU366014"/>
    </source>
</evidence>
<dbReference type="PRINTS" id="PR00870">
    <property type="entry name" value="DNAPOLXBETA"/>
</dbReference>
<sequence>MDARARQKEKRKLFTGLYRLDNVDNDEAEASPLIVFTQSPTARAFEPRSAGAMKLTVSAPLKVVPTPSASISMVENTPCHPPIHLSQPGVEMSTPRPGSLSKSFPAPESTRRMPSTGAKRKRGQSLDVLPDSQKIFNGLSFYFLRNNDIAPARRALIRKTLERGALWVKEWRDGVTHVIVDKDLCYNDVISFLKIPSLPPQYQVEGYKTVEVAEEPVNVDSSERSLSLKPDKSAFAQEPQTSSRTEESEQEFLHQALKNDEARALEEQRQISRNTQTKGTRDALDDAIAEVTTLKDLPMDLDEDEDEGSERGETADDSEDSHSEDERKTKKPRLKKASNDQQNFNCMHKHDGLDKSQNPNHQTIEILQQMANHYDSSKSENHQWKVPAYRRAISALRKQNSKITTKDQALAIPFIGSRLAAKIEEIVWTDRLRHLDNIALEPQDIALQLFLKIYGVGIAQASTWVNQGFRTLHHLTQHAHPTKNQETGIAHFEDFLARVPRPEIDSHAKYLRDVLARVAPGLQLTVGGSYRRGAPDSGDIDFVVTKPGTSLAVLRTVMTATVIPLLFGSKYLRARLATASDDSATGSKWHGAACLPGSRVWRRVDFLFVPWEEMGAAMIYFTGNDIFNRSMRLLARSEKRIFEILGVPYRPPEHRIC</sequence>
<keyword evidence="3 10" id="KW-0227">DNA damage</keyword>
<dbReference type="PANTHER" id="PTHR11276">
    <property type="entry name" value="DNA POLYMERASE TYPE-X FAMILY MEMBER"/>
    <property type="match status" value="1"/>
</dbReference>
<evidence type="ECO:0000256" key="1">
    <source>
        <dbReference type="ARBA" id="ARBA00022634"/>
    </source>
</evidence>
<dbReference type="FunFam" id="1.10.150.110:FF:000005">
    <property type="entry name" value="DNA polymerase POL4"/>
    <property type="match status" value="1"/>
</dbReference>
<keyword evidence="10" id="KW-0808">Transferase</keyword>
<dbReference type="InterPro" id="IPR022312">
    <property type="entry name" value="DNA_pol_X"/>
</dbReference>
<dbReference type="GO" id="GO:0003887">
    <property type="term" value="F:DNA-directed DNA polymerase activity"/>
    <property type="evidence" value="ECO:0007669"/>
    <property type="project" value="UniProtKB-UniRule"/>
</dbReference>
<dbReference type="SUPFAM" id="SSF47802">
    <property type="entry name" value="DNA polymerase beta, N-terminal domain-like"/>
    <property type="match status" value="1"/>
</dbReference>
<dbReference type="GO" id="GO:0005634">
    <property type="term" value="C:nucleus"/>
    <property type="evidence" value="ECO:0007669"/>
    <property type="project" value="UniProtKB-SubCell"/>
</dbReference>
<keyword evidence="6 10" id="KW-0234">DNA repair</keyword>
<comment type="similarity">
    <text evidence="10">Belongs to the DNA polymerase type-X family.</text>
</comment>
<evidence type="ECO:0000313" key="13">
    <source>
        <dbReference type="EMBL" id="CAF9935445.1"/>
    </source>
</evidence>
<proteinExistence type="inferred from homology"/>
<evidence type="ECO:0000256" key="9">
    <source>
        <dbReference type="PIRSR" id="PIRSR622312-50"/>
    </source>
</evidence>
<dbReference type="GO" id="GO:0006303">
    <property type="term" value="P:double-strand break repair via nonhomologous end joining"/>
    <property type="evidence" value="ECO:0007669"/>
    <property type="project" value="TreeGrafter"/>
</dbReference>
<keyword evidence="10" id="KW-0548">Nucleotidyltransferase</keyword>
<dbReference type="GO" id="GO:0006260">
    <property type="term" value="P:DNA replication"/>
    <property type="evidence" value="ECO:0007669"/>
    <property type="project" value="UniProtKB-KW"/>
</dbReference>
<protein>
    <recommendedName>
        <fullName evidence="10">DNA polymerase</fullName>
        <ecNumber evidence="10">2.7.7.7</ecNumber>
    </recommendedName>
</protein>
<dbReference type="Pfam" id="PF10391">
    <property type="entry name" value="DNA_pol_lambd_f"/>
    <property type="match status" value="1"/>
</dbReference>
<dbReference type="EC" id="2.7.7.7" evidence="10"/>
<keyword evidence="4 10" id="KW-0239">DNA-directed DNA polymerase</keyword>
<dbReference type="InterPro" id="IPR043519">
    <property type="entry name" value="NT_sf"/>
</dbReference>